<organism evidence="1 2">
    <name type="scientific">Paenibacillus sedimenti</name>
    <dbReference type="NCBI Taxonomy" id="2770274"/>
    <lineage>
        <taxon>Bacteria</taxon>
        <taxon>Bacillati</taxon>
        <taxon>Bacillota</taxon>
        <taxon>Bacilli</taxon>
        <taxon>Bacillales</taxon>
        <taxon>Paenibacillaceae</taxon>
        <taxon>Paenibacillus</taxon>
    </lineage>
</organism>
<name>A0A926KYZ1_9BACL</name>
<evidence type="ECO:0000313" key="2">
    <source>
        <dbReference type="Proteomes" id="UP000650466"/>
    </source>
</evidence>
<comment type="caution">
    <text evidence="1">The sequence shown here is derived from an EMBL/GenBank/DDBJ whole genome shotgun (WGS) entry which is preliminary data.</text>
</comment>
<evidence type="ECO:0000313" key="1">
    <source>
        <dbReference type="EMBL" id="MBD0384818.1"/>
    </source>
</evidence>
<sequence length="94" mass="10457">MFYHGNGLNFAVRPNPALASLMELEQNTKYIKMQLRGGNHSGNFRAKKESTLSLEYAIKKGSDFEGVRKSALDSTLLVLMGNDVIAEIPLNKKE</sequence>
<gene>
    <name evidence="1" type="ORF">ICC18_32865</name>
</gene>
<reference evidence="1" key="1">
    <citation type="submission" date="2020-09" db="EMBL/GenBank/DDBJ databases">
        <title>Draft Genome Sequence of Paenibacillus sp. WST5.</title>
        <authorList>
            <person name="Bao Z."/>
        </authorList>
    </citation>
    <scope>NUCLEOTIDE SEQUENCE</scope>
    <source>
        <strain evidence="1">WST5</strain>
    </source>
</reference>
<keyword evidence="2" id="KW-1185">Reference proteome</keyword>
<dbReference type="EMBL" id="JACVVD010000028">
    <property type="protein sequence ID" value="MBD0384818.1"/>
    <property type="molecule type" value="Genomic_DNA"/>
</dbReference>
<protein>
    <submittedName>
        <fullName evidence="1">Uncharacterized protein</fullName>
    </submittedName>
</protein>
<dbReference type="AlphaFoldDB" id="A0A926KYZ1"/>
<accession>A0A926KYZ1</accession>
<proteinExistence type="predicted"/>
<dbReference type="Proteomes" id="UP000650466">
    <property type="component" value="Unassembled WGS sequence"/>
</dbReference>